<reference evidence="2" key="1">
    <citation type="journal article" date="2007" name="Proc. Natl. Acad. Sci. U.S.A.">
        <title>Genome sequencing reveals complex secondary metabolome in the marine actinomycete Salinispora tropica.</title>
        <authorList>
            <person name="Udwary D.W."/>
            <person name="Zeigler L."/>
            <person name="Asolkar R.N."/>
            <person name="Singan V."/>
            <person name="Lapidus A."/>
            <person name="Fenical W."/>
            <person name="Jensen P.R."/>
            <person name="Moore B.S."/>
        </authorList>
    </citation>
    <scope>NUCLEOTIDE SEQUENCE [LARGE SCALE GENOMIC DNA]</scope>
    <source>
        <strain evidence="2">ATCC BAA-916 / DSM 44818 / CNB-440</strain>
    </source>
</reference>
<keyword evidence="2" id="KW-1185">Reference proteome</keyword>
<gene>
    <name evidence="1" type="ordered locus">Strop_3115</name>
</gene>
<sequence>MIGISTLPVIRDAPPQLGRPRTSVWQDFHEGLHHVRTRPWLSSMVHGTVQLALVNGPLYVLLPPVLGTGSERMYGLVVAEAAGL</sequence>
<accession>A4X9H7</accession>
<proteinExistence type="predicted"/>
<dbReference type="STRING" id="369723.Strop_3115"/>
<organism evidence="1 2">
    <name type="scientific">Salinispora tropica (strain ATCC BAA-916 / DSM 44818 / JCM 13857 / NBRC 105044 / CNB-440)</name>
    <dbReference type="NCBI Taxonomy" id="369723"/>
    <lineage>
        <taxon>Bacteria</taxon>
        <taxon>Bacillati</taxon>
        <taxon>Actinomycetota</taxon>
        <taxon>Actinomycetes</taxon>
        <taxon>Micromonosporales</taxon>
        <taxon>Micromonosporaceae</taxon>
        <taxon>Salinispora</taxon>
    </lineage>
</organism>
<evidence type="ECO:0000313" key="1">
    <source>
        <dbReference type="EMBL" id="ABP55551.1"/>
    </source>
</evidence>
<dbReference type="EMBL" id="CP000667">
    <property type="protein sequence ID" value="ABP55551.1"/>
    <property type="molecule type" value="Genomic_DNA"/>
</dbReference>
<dbReference type="HOGENOM" id="CLU_2525628_0_0_11"/>
<protein>
    <submittedName>
        <fullName evidence="1">Uncharacterized protein</fullName>
    </submittedName>
</protein>
<name>A4X9H7_SALTO</name>
<dbReference type="AlphaFoldDB" id="A4X9H7"/>
<dbReference type="Proteomes" id="UP000000235">
    <property type="component" value="Chromosome"/>
</dbReference>
<evidence type="ECO:0000313" key="2">
    <source>
        <dbReference type="Proteomes" id="UP000000235"/>
    </source>
</evidence>
<dbReference type="KEGG" id="stp:Strop_3115"/>